<reference evidence="13" key="1">
    <citation type="submission" date="2022-01" db="EMBL/GenBank/DDBJ databases">
        <authorList>
            <person name="King R."/>
        </authorList>
    </citation>
    <scope>NUCLEOTIDE SEQUENCE</scope>
</reference>
<evidence type="ECO:0000256" key="4">
    <source>
        <dbReference type="ARBA" id="ARBA00022737"/>
    </source>
</evidence>
<dbReference type="EMBL" id="OV651822">
    <property type="protein sequence ID" value="CAH1100345.1"/>
    <property type="molecule type" value="Genomic_DNA"/>
</dbReference>
<keyword evidence="14" id="KW-1185">Reference proteome</keyword>
<evidence type="ECO:0000256" key="5">
    <source>
        <dbReference type="ARBA" id="ARBA00022801"/>
    </source>
</evidence>
<dbReference type="PANTHER" id="PTHR31884">
    <property type="entry name" value="POLYGALACTURONASE"/>
    <property type="match status" value="1"/>
</dbReference>
<evidence type="ECO:0000256" key="1">
    <source>
        <dbReference type="ARBA" id="ARBA00008834"/>
    </source>
</evidence>
<evidence type="ECO:0000256" key="8">
    <source>
        <dbReference type="ARBA" id="ARBA00023316"/>
    </source>
</evidence>
<sequence>MLCFTIFLVITAIVATTASPLYNDTRVGGGCTITSYSQVSNVVKSCTNIIVNGLAVPPGKTLQLDLKSGSTLTFQGTTSFGYGVKWAGPLIIITGNRITVNGASGSKLDGQGPHYWDGKGDANPGKPKFFKIKATGGSTFNNIHLLNCPHQCVSIQNSNHLTLSGWNVDVSAGDRNKLGHNTDGFDLSNSDTVTIKNSVVKNQDDCVAVNSGKNLHFSNLQCSGGHGLSLSIGMSKTDASKNQVSNVTFSDCTVTNSRNGIHVKTHSDAGHGSVNDITYSNIHLSGITNYGINVQQDYKGGKSTGNPTNNIPIKGLKMSKGLQIVGNISPQISTKSTGKLETEANTGLEECVPNSSTDNEHRSSELKKPFENFNDIKKLNHNFEVNATECFEDSDDDSIKDKDYQPNSSDELSDESSKNYQQKVSSVENTEEKTNHSIAAVAEYKGRPKKEGKESVRDKTGQR</sequence>
<keyword evidence="8" id="KW-0961">Cell wall biogenesis/degradation</keyword>
<dbReference type="GO" id="GO:0004650">
    <property type="term" value="F:polygalacturonase activity"/>
    <property type="evidence" value="ECO:0007669"/>
    <property type="project" value="UniProtKB-EC"/>
</dbReference>
<evidence type="ECO:0000256" key="2">
    <source>
        <dbReference type="ARBA" id="ARBA00012736"/>
    </source>
</evidence>
<dbReference type="InterPro" id="IPR012334">
    <property type="entry name" value="Pectin_lyas_fold"/>
</dbReference>
<dbReference type="Pfam" id="PF00295">
    <property type="entry name" value="Glyco_hydro_28"/>
    <property type="match status" value="1"/>
</dbReference>
<keyword evidence="3 12" id="KW-0732">Signal</keyword>
<evidence type="ECO:0000256" key="7">
    <source>
        <dbReference type="ARBA" id="ARBA00023295"/>
    </source>
</evidence>
<gene>
    <name evidence="13" type="ORF">PSYICH_LOCUS1998</name>
</gene>
<keyword evidence="7 10" id="KW-0326">Glycosidase</keyword>
<feature type="region of interest" description="Disordered" evidence="11">
    <location>
        <begin position="393"/>
        <end position="463"/>
    </location>
</feature>
<evidence type="ECO:0000256" key="10">
    <source>
        <dbReference type="RuleBase" id="RU361169"/>
    </source>
</evidence>
<feature type="compositionally biased region" description="Basic and acidic residues" evidence="11">
    <location>
        <begin position="444"/>
        <end position="463"/>
    </location>
</feature>
<dbReference type="GO" id="GO:0005576">
    <property type="term" value="C:extracellular region"/>
    <property type="evidence" value="ECO:0007669"/>
    <property type="project" value="TreeGrafter"/>
</dbReference>
<dbReference type="SMART" id="SM00710">
    <property type="entry name" value="PbH1"/>
    <property type="match status" value="5"/>
</dbReference>
<protein>
    <recommendedName>
        <fullName evidence="2">endo-polygalacturonase</fullName>
        <ecNumber evidence="2">3.2.1.15</ecNumber>
    </recommendedName>
</protein>
<dbReference type="GO" id="GO:0045490">
    <property type="term" value="P:pectin catabolic process"/>
    <property type="evidence" value="ECO:0007669"/>
    <property type="project" value="TreeGrafter"/>
</dbReference>
<evidence type="ECO:0000256" key="11">
    <source>
        <dbReference type="SAM" id="MobiDB-lite"/>
    </source>
</evidence>
<evidence type="ECO:0000256" key="12">
    <source>
        <dbReference type="SAM" id="SignalP"/>
    </source>
</evidence>
<dbReference type="Gene3D" id="2.160.20.10">
    <property type="entry name" value="Single-stranded right-handed beta-helix, Pectin lyase-like"/>
    <property type="match status" value="1"/>
</dbReference>
<dbReference type="InterPro" id="IPR011050">
    <property type="entry name" value="Pectin_lyase_fold/virulence"/>
</dbReference>
<keyword evidence="5 10" id="KW-0378">Hydrolase</keyword>
<dbReference type="AlphaFoldDB" id="A0A9P0CI89"/>
<feature type="signal peptide" evidence="12">
    <location>
        <begin position="1"/>
        <end position="18"/>
    </location>
</feature>
<feature type="compositionally biased region" description="Polar residues" evidence="11">
    <location>
        <begin position="334"/>
        <end position="345"/>
    </location>
</feature>
<comment type="similarity">
    <text evidence="1 10">Belongs to the glycosyl hydrolase 28 family.</text>
</comment>
<dbReference type="EC" id="3.2.1.15" evidence="2"/>
<evidence type="ECO:0000313" key="13">
    <source>
        <dbReference type="EMBL" id="CAH1100345.1"/>
    </source>
</evidence>
<name>A0A9P0CI89_9CUCU</name>
<feature type="region of interest" description="Disordered" evidence="11">
    <location>
        <begin position="334"/>
        <end position="366"/>
    </location>
</feature>
<dbReference type="OrthoDB" id="6709892at2759"/>
<dbReference type="SUPFAM" id="SSF51126">
    <property type="entry name" value="Pectin lyase-like"/>
    <property type="match status" value="1"/>
</dbReference>
<dbReference type="InterPro" id="IPR006626">
    <property type="entry name" value="PbH1"/>
</dbReference>
<dbReference type="InterPro" id="IPR050434">
    <property type="entry name" value="Glycosyl_hydrlase_28"/>
</dbReference>
<dbReference type="InterPro" id="IPR000743">
    <property type="entry name" value="Glyco_hydro_28"/>
</dbReference>
<comment type="catalytic activity">
    <reaction evidence="9">
        <text>(1,4-alpha-D-galacturonosyl)n+m + H2O = (1,4-alpha-D-galacturonosyl)n + (1,4-alpha-D-galacturonosyl)m.</text>
        <dbReference type="EC" id="3.2.1.15"/>
    </reaction>
</comment>
<dbReference type="GO" id="GO:0071555">
    <property type="term" value="P:cell wall organization"/>
    <property type="evidence" value="ECO:0007669"/>
    <property type="project" value="UniProtKB-KW"/>
</dbReference>
<organism evidence="13 14">
    <name type="scientific">Psylliodes chrysocephalus</name>
    <dbReference type="NCBI Taxonomy" id="3402493"/>
    <lineage>
        <taxon>Eukaryota</taxon>
        <taxon>Metazoa</taxon>
        <taxon>Ecdysozoa</taxon>
        <taxon>Arthropoda</taxon>
        <taxon>Hexapoda</taxon>
        <taxon>Insecta</taxon>
        <taxon>Pterygota</taxon>
        <taxon>Neoptera</taxon>
        <taxon>Endopterygota</taxon>
        <taxon>Coleoptera</taxon>
        <taxon>Polyphaga</taxon>
        <taxon>Cucujiformia</taxon>
        <taxon>Chrysomeloidea</taxon>
        <taxon>Chrysomelidae</taxon>
        <taxon>Galerucinae</taxon>
        <taxon>Alticini</taxon>
        <taxon>Psylliodes</taxon>
    </lineage>
</organism>
<keyword evidence="6" id="KW-1015">Disulfide bond</keyword>
<keyword evidence="4" id="KW-0677">Repeat</keyword>
<feature type="chain" id="PRO_5040482707" description="endo-polygalacturonase" evidence="12">
    <location>
        <begin position="19"/>
        <end position="463"/>
    </location>
</feature>
<evidence type="ECO:0000256" key="3">
    <source>
        <dbReference type="ARBA" id="ARBA00022729"/>
    </source>
</evidence>
<accession>A0A9P0CI89</accession>
<evidence type="ECO:0000313" key="14">
    <source>
        <dbReference type="Proteomes" id="UP001153636"/>
    </source>
</evidence>
<feature type="compositionally biased region" description="Polar residues" evidence="11">
    <location>
        <begin position="418"/>
        <end position="428"/>
    </location>
</feature>
<dbReference type="Proteomes" id="UP001153636">
    <property type="component" value="Chromosome 10"/>
</dbReference>
<evidence type="ECO:0000256" key="6">
    <source>
        <dbReference type="ARBA" id="ARBA00023157"/>
    </source>
</evidence>
<dbReference type="PANTHER" id="PTHR31884:SF1">
    <property type="entry name" value="POLYGALACTURONASE"/>
    <property type="match status" value="1"/>
</dbReference>
<evidence type="ECO:0000256" key="9">
    <source>
        <dbReference type="ARBA" id="ARBA00034074"/>
    </source>
</evidence>
<proteinExistence type="inferred from homology"/>